<evidence type="ECO:0000256" key="4">
    <source>
        <dbReference type="ARBA" id="ARBA00022763"/>
    </source>
</evidence>
<feature type="domain" description="Helicase C-terminal" evidence="17">
    <location>
        <begin position="454"/>
        <end position="613"/>
    </location>
</feature>
<dbReference type="Pfam" id="PF00270">
    <property type="entry name" value="DEAD"/>
    <property type="match status" value="1"/>
</dbReference>
<dbReference type="AlphaFoldDB" id="A0A1U9K6B6"/>
<dbReference type="STRING" id="1471761.B0W44_07000"/>
<evidence type="ECO:0000256" key="12">
    <source>
        <dbReference type="ARBA" id="ARBA00034617"/>
    </source>
</evidence>
<dbReference type="CDD" id="cd18811">
    <property type="entry name" value="SF2_C_RecG"/>
    <property type="match status" value="1"/>
</dbReference>
<dbReference type="PROSITE" id="PS51194">
    <property type="entry name" value="HELICASE_CTER"/>
    <property type="match status" value="1"/>
</dbReference>
<keyword evidence="3 15" id="KW-0547">Nucleotide-binding</keyword>
<dbReference type="InterPro" id="IPR047112">
    <property type="entry name" value="RecG/Mfd"/>
</dbReference>
<dbReference type="GO" id="GO:0006281">
    <property type="term" value="P:DNA repair"/>
    <property type="evidence" value="ECO:0007669"/>
    <property type="project" value="UniProtKB-UniRule"/>
</dbReference>
<dbReference type="RefSeq" id="WP_077719435.1">
    <property type="nucleotide sequence ID" value="NZ_CP019699.1"/>
</dbReference>
<dbReference type="PROSITE" id="PS51192">
    <property type="entry name" value="HELICASE_ATP_BIND_1"/>
    <property type="match status" value="1"/>
</dbReference>
<dbReference type="SMART" id="SM00487">
    <property type="entry name" value="DEXDc"/>
    <property type="match status" value="1"/>
</dbReference>
<dbReference type="Pfam" id="PF00271">
    <property type="entry name" value="Helicase_C"/>
    <property type="match status" value="1"/>
</dbReference>
<gene>
    <name evidence="18" type="ORF">B0W44_07000</name>
</gene>
<evidence type="ECO:0000259" key="16">
    <source>
        <dbReference type="PROSITE" id="PS51192"/>
    </source>
</evidence>
<dbReference type="InterPro" id="IPR011545">
    <property type="entry name" value="DEAD/DEAH_box_helicase_dom"/>
</dbReference>
<dbReference type="Gene3D" id="2.40.50.140">
    <property type="entry name" value="Nucleic acid-binding proteins"/>
    <property type="match status" value="1"/>
</dbReference>
<dbReference type="GO" id="GO:0005524">
    <property type="term" value="F:ATP binding"/>
    <property type="evidence" value="ECO:0007669"/>
    <property type="project" value="UniProtKB-KW"/>
</dbReference>
<dbReference type="Pfam" id="PF17191">
    <property type="entry name" value="RecG_wedge"/>
    <property type="match status" value="1"/>
</dbReference>
<evidence type="ECO:0000256" key="7">
    <source>
        <dbReference type="ARBA" id="ARBA00022840"/>
    </source>
</evidence>
<evidence type="ECO:0000256" key="2">
    <source>
        <dbReference type="ARBA" id="ARBA00017846"/>
    </source>
</evidence>
<keyword evidence="10 15" id="KW-0234">DNA repair</keyword>
<feature type="domain" description="Helicase ATP-binding" evidence="16">
    <location>
        <begin position="274"/>
        <end position="435"/>
    </location>
</feature>
<comment type="similarity">
    <text evidence="1 15">Belongs to the helicase family. RecG subfamily.</text>
</comment>
<dbReference type="InterPro" id="IPR001650">
    <property type="entry name" value="Helicase_C-like"/>
</dbReference>
<evidence type="ECO:0000256" key="13">
    <source>
        <dbReference type="ARBA" id="ARBA00034808"/>
    </source>
</evidence>
<dbReference type="Pfam" id="PF19833">
    <property type="entry name" value="RecG_dom3_C"/>
    <property type="match status" value="1"/>
</dbReference>
<keyword evidence="6 15" id="KW-0347">Helicase</keyword>
<evidence type="ECO:0000259" key="17">
    <source>
        <dbReference type="PROSITE" id="PS51194"/>
    </source>
</evidence>
<evidence type="ECO:0000256" key="10">
    <source>
        <dbReference type="ARBA" id="ARBA00023204"/>
    </source>
</evidence>
<keyword evidence="5 15" id="KW-0378">Hydrolase</keyword>
<keyword evidence="11" id="KW-0413">Isomerase</keyword>
<dbReference type="GO" id="GO:0016887">
    <property type="term" value="F:ATP hydrolysis activity"/>
    <property type="evidence" value="ECO:0007669"/>
    <property type="project" value="RHEA"/>
</dbReference>
<keyword evidence="9 15" id="KW-0233">DNA recombination</keyword>
<dbReference type="Proteomes" id="UP000188603">
    <property type="component" value="Chromosome"/>
</dbReference>
<accession>A0A1U9K6B6</accession>
<dbReference type="InterPro" id="IPR014001">
    <property type="entry name" value="Helicase_ATP-bd"/>
</dbReference>
<evidence type="ECO:0000256" key="6">
    <source>
        <dbReference type="ARBA" id="ARBA00022806"/>
    </source>
</evidence>
<dbReference type="EC" id="5.6.2.4" evidence="13 15"/>
<dbReference type="SUPFAM" id="SSF50249">
    <property type="entry name" value="Nucleic acid-binding proteins"/>
    <property type="match status" value="1"/>
</dbReference>
<comment type="catalytic activity">
    <reaction evidence="14 15">
        <text>ATP + H2O = ADP + phosphate + H(+)</text>
        <dbReference type="Rhea" id="RHEA:13065"/>
        <dbReference type="ChEBI" id="CHEBI:15377"/>
        <dbReference type="ChEBI" id="CHEBI:15378"/>
        <dbReference type="ChEBI" id="CHEBI:30616"/>
        <dbReference type="ChEBI" id="CHEBI:43474"/>
        <dbReference type="ChEBI" id="CHEBI:456216"/>
        <dbReference type="EC" id="5.6.2.4"/>
    </reaction>
</comment>
<dbReference type="SMART" id="SM00490">
    <property type="entry name" value="HELICc"/>
    <property type="match status" value="1"/>
</dbReference>
<dbReference type="GO" id="GO:0003677">
    <property type="term" value="F:DNA binding"/>
    <property type="evidence" value="ECO:0007669"/>
    <property type="project" value="UniProtKB-KW"/>
</dbReference>
<dbReference type="SUPFAM" id="SSF52540">
    <property type="entry name" value="P-loop containing nucleoside triphosphate hydrolases"/>
    <property type="match status" value="2"/>
</dbReference>
<dbReference type="NCBIfam" id="NF008165">
    <property type="entry name" value="PRK10917.1-3"/>
    <property type="match status" value="1"/>
</dbReference>
<dbReference type="Gene3D" id="3.40.50.300">
    <property type="entry name" value="P-loop containing nucleotide triphosphate hydrolases"/>
    <property type="match status" value="2"/>
</dbReference>
<dbReference type="PANTHER" id="PTHR47964:SF1">
    <property type="entry name" value="ATP-DEPENDENT DNA HELICASE HOMOLOG RECG, CHLOROPLASTIC"/>
    <property type="match status" value="1"/>
</dbReference>
<keyword evidence="4 15" id="KW-0227">DNA damage</keyword>
<dbReference type="OrthoDB" id="9804325at2"/>
<dbReference type="NCBIfam" id="NF008168">
    <property type="entry name" value="PRK10917.2-2"/>
    <property type="match status" value="1"/>
</dbReference>
<dbReference type="InterPro" id="IPR045562">
    <property type="entry name" value="RecG_dom3_C"/>
</dbReference>
<evidence type="ECO:0000313" key="19">
    <source>
        <dbReference type="Proteomes" id="UP000188603"/>
    </source>
</evidence>
<keyword evidence="19" id="KW-1185">Reference proteome</keyword>
<dbReference type="InterPro" id="IPR033454">
    <property type="entry name" value="RecG_wedge"/>
</dbReference>
<evidence type="ECO:0000256" key="8">
    <source>
        <dbReference type="ARBA" id="ARBA00023125"/>
    </source>
</evidence>
<comment type="function">
    <text evidence="15">Plays a critical role in recombination and DNA repair. Helps process Holliday junction intermediates to mature products by catalyzing branch migration. Has replication fork regression activity, unwinds stalled or blocked replication forks to make a HJ that can be resolved. Has a DNA unwinding activity characteristic of a DNA helicase with 3'-5' polarity.</text>
</comment>
<organism evidence="18 19">
    <name type="scientific">Novibacillus thermophilus</name>
    <dbReference type="NCBI Taxonomy" id="1471761"/>
    <lineage>
        <taxon>Bacteria</taxon>
        <taxon>Bacillati</taxon>
        <taxon>Bacillota</taxon>
        <taxon>Bacilli</taxon>
        <taxon>Bacillales</taxon>
        <taxon>Thermoactinomycetaceae</taxon>
        <taxon>Novibacillus</taxon>
    </lineage>
</organism>
<evidence type="ECO:0000256" key="11">
    <source>
        <dbReference type="ARBA" id="ARBA00023235"/>
    </source>
</evidence>
<evidence type="ECO:0000313" key="18">
    <source>
        <dbReference type="EMBL" id="AQS55568.1"/>
    </source>
</evidence>
<keyword evidence="8" id="KW-0238">DNA-binding</keyword>
<dbReference type="NCBIfam" id="TIGR00643">
    <property type="entry name" value="recG"/>
    <property type="match status" value="1"/>
</dbReference>
<evidence type="ECO:0000256" key="15">
    <source>
        <dbReference type="RuleBase" id="RU363016"/>
    </source>
</evidence>
<evidence type="ECO:0000256" key="14">
    <source>
        <dbReference type="ARBA" id="ARBA00048988"/>
    </source>
</evidence>
<keyword evidence="7 15" id="KW-0067">ATP-binding</keyword>
<dbReference type="EMBL" id="CP019699">
    <property type="protein sequence ID" value="AQS55568.1"/>
    <property type="molecule type" value="Genomic_DNA"/>
</dbReference>
<dbReference type="CDD" id="cd04488">
    <property type="entry name" value="RecG_wedge_OBF"/>
    <property type="match status" value="1"/>
</dbReference>
<sequence length="684" mass="78231">MTKVSRLPVTEVAGIGAQRAKHLAQLGIYTVLDLFEYLPYRYEDYRIRDVHDAAHEETITVRGKVAGVPAVRWYGRKKSRMSVKVQTDGVWVNAVWFNRHYLKDKLYPGRTVVLVGKWDRHRLQLTVKRSLFSEKEQKRLLGRLEPVYSVSGSVRIEWLRNVIRQAFDQFGDDIEETLPPELIRRYKLLNRRDALYVMHFPRDSRDGHQARRRMVYEELLMFQLKWQVLRHTRKKRLNGTAKNVPLDKVREFIKALPFTLTDAQARVLKEALADLQQPVAMNRLLQGDVGSGKTVVAAALLYANYVSGFQGALMAPTEILAEQHAHTIREYLQPYGVDVVLLTGSMTAREKREALGMVQMGLAHVVVGTHALIQESVHFHRLGLVITDEQHRFGVNQRAKLREKGEDPDVLFMTATPIPRTLAISAYGDMDVSTIDQLPAGRKPVKTVQVKPNQFGSVMEFIHKECRRGRQAYVICPLIEESEKLDLQNAYDVLEQLEPALQPYRTGLIHGKLPAKEKERVMGEFVSGKIHVLVSTTVVEVGVNVPNASVMVIYDAERFGLAQLHQLRGRVGRSDEQAYCILVADPKSDTGKERMRIMTETDDGFEIARKDLKIRGPGDFFGVKQSGLPEFKVADLIEDYRVLEVARQDAVKLVNSDAFWEEERFRPLREQLEGEDVLYRKNFD</sequence>
<dbReference type="GO" id="GO:0043138">
    <property type="term" value="F:3'-5' DNA helicase activity"/>
    <property type="evidence" value="ECO:0007669"/>
    <property type="project" value="UniProtKB-EC"/>
</dbReference>
<dbReference type="InterPro" id="IPR012340">
    <property type="entry name" value="NA-bd_OB-fold"/>
</dbReference>
<dbReference type="InterPro" id="IPR027417">
    <property type="entry name" value="P-loop_NTPase"/>
</dbReference>
<dbReference type="InterPro" id="IPR004609">
    <property type="entry name" value="ATP-dep_DNA_helicase_RecG"/>
</dbReference>
<reference evidence="18 19" key="1">
    <citation type="journal article" date="2015" name="Int. J. Syst. Evol. Microbiol.">
        <title>Novibacillus thermophilus gen. nov., sp. nov., a Gram-staining-negative and moderately thermophilic member of the family Thermoactinomycetaceae.</title>
        <authorList>
            <person name="Yang G."/>
            <person name="Chen J."/>
            <person name="Zhou S."/>
        </authorList>
    </citation>
    <scope>NUCLEOTIDE SEQUENCE [LARGE SCALE GENOMIC DNA]</scope>
    <source>
        <strain evidence="18 19">SG-1</strain>
    </source>
</reference>
<evidence type="ECO:0000256" key="3">
    <source>
        <dbReference type="ARBA" id="ARBA00022741"/>
    </source>
</evidence>
<comment type="catalytic activity">
    <reaction evidence="12 15">
        <text>Couples ATP hydrolysis with the unwinding of duplex DNA by translocating in the 3'-5' direction.</text>
        <dbReference type="EC" id="5.6.2.4"/>
    </reaction>
</comment>
<dbReference type="GO" id="GO:0006310">
    <property type="term" value="P:DNA recombination"/>
    <property type="evidence" value="ECO:0007669"/>
    <property type="project" value="UniProtKB-UniRule"/>
</dbReference>
<dbReference type="PANTHER" id="PTHR47964">
    <property type="entry name" value="ATP-DEPENDENT DNA HELICASE HOMOLOG RECG, CHLOROPLASTIC"/>
    <property type="match status" value="1"/>
</dbReference>
<proteinExistence type="inferred from homology"/>
<protein>
    <recommendedName>
        <fullName evidence="2 15">ATP-dependent DNA helicase RecG</fullName>
        <ecNumber evidence="13 15">5.6.2.4</ecNumber>
    </recommendedName>
</protein>
<evidence type="ECO:0000256" key="1">
    <source>
        <dbReference type="ARBA" id="ARBA00007504"/>
    </source>
</evidence>
<dbReference type="KEGG" id="ntr:B0W44_07000"/>
<evidence type="ECO:0000256" key="9">
    <source>
        <dbReference type="ARBA" id="ARBA00023172"/>
    </source>
</evidence>
<evidence type="ECO:0000256" key="5">
    <source>
        <dbReference type="ARBA" id="ARBA00022801"/>
    </source>
</evidence>
<dbReference type="CDD" id="cd17992">
    <property type="entry name" value="DEXHc_RecG"/>
    <property type="match status" value="1"/>
</dbReference>
<name>A0A1U9K6B6_9BACL</name>